<organism evidence="3 4">
    <name type="scientific">Thiothrix nivea (strain ATCC 35100 / DSM 5205 / JP2)</name>
    <dbReference type="NCBI Taxonomy" id="870187"/>
    <lineage>
        <taxon>Bacteria</taxon>
        <taxon>Pseudomonadati</taxon>
        <taxon>Pseudomonadota</taxon>
        <taxon>Gammaproteobacteria</taxon>
        <taxon>Thiotrichales</taxon>
        <taxon>Thiotrichaceae</taxon>
        <taxon>Thiothrix</taxon>
    </lineage>
</organism>
<dbReference type="Proteomes" id="UP000005317">
    <property type="component" value="Unassembled WGS sequence"/>
</dbReference>
<dbReference type="InterPro" id="IPR050923">
    <property type="entry name" value="Cell_Proc_Reg/RNA_Proc"/>
</dbReference>
<dbReference type="AlphaFoldDB" id="A0A656HFL1"/>
<keyword evidence="1" id="KW-1133">Transmembrane helix</keyword>
<feature type="transmembrane region" description="Helical" evidence="1">
    <location>
        <begin position="310"/>
        <end position="328"/>
    </location>
</feature>
<dbReference type="Gene3D" id="2.60.200.20">
    <property type="match status" value="2"/>
</dbReference>
<dbReference type="Pfam" id="PF00498">
    <property type="entry name" value="FHA"/>
    <property type="match status" value="2"/>
</dbReference>
<keyword evidence="4" id="KW-1185">Reference proteome</keyword>
<dbReference type="PANTHER" id="PTHR23308">
    <property type="entry name" value="NUCLEAR INHIBITOR OF PROTEIN PHOSPHATASE-1"/>
    <property type="match status" value="1"/>
</dbReference>
<keyword evidence="1" id="KW-0472">Membrane</keyword>
<proteinExistence type="predicted"/>
<reference evidence="4" key="1">
    <citation type="journal article" date="2011" name="Stand. Genomic Sci.">
        <title>Genome sequence of the filamentous, gliding Thiothrix nivea neotype strain (JP2(T)).</title>
        <authorList>
            <person name="Lapidus A."/>
            <person name="Nolan M."/>
            <person name="Lucas S."/>
            <person name="Glavina Del Rio T."/>
            <person name="Tice H."/>
            <person name="Cheng J.F."/>
            <person name="Tapia R."/>
            <person name="Han C."/>
            <person name="Goodwin L."/>
            <person name="Pitluck S."/>
            <person name="Liolios K."/>
            <person name="Pagani I."/>
            <person name="Ivanova N."/>
            <person name="Huntemann M."/>
            <person name="Mavromatis K."/>
            <person name="Mikhailova N."/>
            <person name="Pati A."/>
            <person name="Chen A."/>
            <person name="Palaniappan K."/>
            <person name="Land M."/>
            <person name="Brambilla E.M."/>
            <person name="Rohde M."/>
            <person name="Abt B."/>
            <person name="Verbarg S."/>
            <person name="Goker M."/>
            <person name="Bristow J."/>
            <person name="Eisen J.A."/>
            <person name="Markowitz V."/>
            <person name="Hugenholtz P."/>
            <person name="Kyrpides N.C."/>
            <person name="Klenk H.P."/>
            <person name="Woyke T."/>
        </authorList>
    </citation>
    <scope>NUCLEOTIDE SEQUENCE [LARGE SCALE GENOMIC DNA]</scope>
    <source>
        <strain evidence="4">ATCC 35100 / DSM 5205 / JP2</strain>
    </source>
</reference>
<feature type="domain" description="FHA" evidence="2">
    <location>
        <begin position="12"/>
        <end position="46"/>
    </location>
</feature>
<evidence type="ECO:0000313" key="4">
    <source>
        <dbReference type="Proteomes" id="UP000005317"/>
    </source>
</evidence>
<dbReference type="PROSITE" id="PS50006">
    <property type="entry name" value="FHA_DOMAIN"/>
    <property type="match status" value="2"/>
</dbReference>
<dbReference type="SMART" id="SM00240">
    <property type="entry name" value="FHA"/>
    <property type="match status" value="2"/>
</dbReference>
<evidence type="ECO:0000313" key="3">
    <source>
        <dbReference type="EMBL" id="EIJ35237.1"/>
    </source>
</evidence>
<name>A0A656HFL1_THINJ</name>
<dbReference type="SUPFAM" id="SSF49879">
    <property type="entry name" value="SMAD/FHA domain"/>
    <property type="match status" value="2"/>
</dbReference>
<dbReference type="CDD" id="cd00060">
    <property type="entry name" value="FHA"/>
    <property type="match status" value="2"/>
</dbReference>
<keyword evidence="1" id="KW-0812">Transmembrane</keyword>
<dbReference type="InterPro" id="IPR008984">
    <property type="entry name" value="SMAD_FHA_dom_sf"/>
</dbReference>
<evidence type="ECO:0000256" key="1">
    <source>
        <dbReference type="SAM" id="Phobius"/>
    </source>
</evidence>
<evidence type="ECO:0000259" key="2">
    <source>
        <dbReference type="PROSITE" id="PS50006"/>
    </source>
</evidence>
<accession>A0A656HFL1</accession>
<feature type="domain" description="FHA" evidence="2">
    <location>
        <begin position="113"/>
        <end position="168"/>
    </location>
</feature>
<protein>
    <submittedName>
        <fullName evidence="3">Forkhead-associated protein</fullName>
    </submittedName>
</protein>
<dbReference type="InterPro" id="IPR000253">
    <property type="entry name" value="FHA_dom"/>
</dbReference>
<dbReference type="EMBL" id="JH651384">
    <property type="protein sequence ID" value="EIJ35237.1"/>
    <property type="molecule type" value="Genomic_DNA"/>
</dbReference>
<gene>
    <name evidence="3" type="ORF">Thini_2700</name>
</gene>
<sequence length="826" mass="93809">MPFSNYSEAIQKVLSRRHARIFMQDGLPYIIDMGSSNGTVVNHMEVRDRPHALKHGDQICFANKLTYTVEIEAESESSSQKVTPQNTKPFYLYMTPEDGQSPIDSIVIMSFPFMVSRTDDVFSRYQDDFPEEVNFLSRRHAYIFEKNASLYIEDLKSANGTFVNGEMLKDEAIQLKSGDILSFGGYYFRYHIRIEGGGDNLETDETIIQQGCQQNKPSLETTSAAVMVESVENENKTLFISSATSFLDIFCFQEEAAKEKTGDDDNGNEQKNIDNKASERLLFHKQRIFLQNLVGAFQEGETTRGFNLKIAGLLVLVVITVGVGWYFLNAEKRSITIACDSEDHAGCMEASLAYLSAGNIDGEVAQFAFNAALKRYLPDWIDKVVNREGEGSSIMNELAAFQNDLRNALSIESSGKSENILVVYSQMPMSKGDLPKEMEYVDGTIGLLKNIEVLESFVTQRGGGDGKIKIDKDEKEITDIVDKWQANTDTDRRIMLDIIKQVPEFDELRMLVFSHIRDLRNDKSLYLSAIRSFKEHLGSMSGSNENQMLSEVDKLQQKYPRIIGLDTYRDDIKLYQKIKDLEQGGSGKVLNVQELAGQFKTALFSNLYAQNLRAKLPEGDVANHFSQALAQWYDGSCDESIGTLGKIQDLQWVELAQAKINRQKTICQQFEKLNKSRREKNYENTLLQFYTALEKEEDRYFVSQIEPEILTYKSKLQGKAEMLLKKAISDWENYTRQGKIEKLQLLESDISTQFTEQSKLLVQANQYIDQAKTIYQMLALELTPLQKEKVTAIADELAYQRNALEDLAKTSDSSQVAEAKLKLLRK</sequence>